<dbReference type="AlphaFoldDB" id="A0A7M5X7J8"/>
<accession>A0A7M5X7J8</accession>
<proteinExistence type="predicted"/>
<dbReference type="EnsemblMetazoa" id="CLYHEMT019107.1">
    <property type="protein sequence ID" value="CLYHEMP019107.1"/>
    <property type="gene ID" value="CLYHEMG019107"/>
</dbReference>
<evidence type="ECO:0000313" key="1">
    <source>
        <dbReference type="EnsemblMetazoa" id="CLYHEMP019107.1"/>
    </source>
</evidence>
<keyword evidence="2" id="KW-1185">Reference proteome</keyword>
<protein>
    <submittedName>
        <fullName evidence="1">Uncharacterized protein</fullName>
    </submittedName>
</protein>
<sequence length="146" mass="17176">VILVEDFQENYDFLHFTRRNELKYTCSSEKHTNIRKMKIYLLLLFFVALVHNIHCKHMLTPRDRHDGMEDEMFDEFAEFMQDEEMADPSGLFCAPFFRCSQILTDGYNKCRYCLRYPVSVSGKMMCRVNGMKCGDVKSYPLPTNGA</sequence>
<evidence type="ECO:0000313" key="2">
    <source>
        <dbReference type="Proteomes" id="UP000594262"/>
    </source>
</evidence>
<organism evidence="1 2">
    <name type="scientific">Clytia hemisphaerica</name>
    <dbReference type="NCBI Taxonomy" id="252671"/>
    <lineage>
        <taxon>Eukaryota</taxon>
        <taxon>Metazoa</taxon>
        <taxon>Cnidaria</taxon>
        <taxon>Hydrozoa</taxon>
        <taxon>Hydroidolina</taxon>
        <taxon>Leptothecata</taxon>
        <taxon>Obeliida</taxon>
        <taxon>Clytiidae</taxon>
        <taxon>Clytia</taxon>
    </lineage>
</organism>
<name>A0A7M5X7J8_9CNID</name>
<reference evidence="1" key="1">
    <citation type="submission" date="2021-01" db="UniProtKB">
        <authorList>
            <consortium name="EnsemblMetazoa"/>
        </authorList>
    </citation>
    <scope>IDENTIFICATION</scope>
</reference>
<dbReference type="Proteomes" id="UP000594262">
    <property type="component" value="Unplaced"/>
</dbReference>